<comment type="caution">
    <text evidence="2">The sequence shown here is derived from an EMBL/GenBank/DDBJ whole genome shotgun (WGS) entry which is preliminary data.</text>
</comment>
<feature type="compositionally biased region" description="Polar residues" evidence="1">
    <location>
        <begin position="1"/>
        <end position="18"/>
    </location>
</feature>
<organism evidence="2 3">
    <name type="scientific">Paenibacillus brasilensis</name>
    <dbReference type="NCBI Taxonomy" id="128574"/>
    <lineage>
        <taxon>Bacteria</taxon>
        <taxon>Bacillati</taxon>
        <taxon>Bacillota</taxon>
        <taxon>Bacilli</taxon>
        <taxon>Bacillales</taxon>
        <taxon>Paenibacillaceae</taxon>
        <taxon>Paenibacillus</taxon>
    </lineage>
</organism>
<dbReference type="Proteomes" id="UP001242811">
    <property type="component" value="Unassembled WGS sequence"/>
</dbReference>
<feature type="region of interest" description="Disordered" evidence="1">
    <location>
        <begin position="1"/>
        <end position="24"/>
    </location>
</feature>
<evidence type="ECO:0008006" key="4">
    <source>
        <dbReference type="Google" id="ProtNLM"/>
    </source>
</evidence>
<sequence length="37" mass="4407">MGNRWSTGEQRFSESQIRQMEDHANVLHITERSIAYQ</sequence>
<proteinExistence type="predicted"/>
<evidence type="ECO:0000313" key="2">
    <source>
        <dbReference type="EMBL" id="MDQ0495289.1"/>
    </source>
</evidence>
<gene>
    <name evidence="2" type="ORF">QOZ95_003468</name>
</gene>
<protein>
    <recommendedName>
        <fullName evidence="4">Transposase</fullName>
    </recommendedName>
</protein>
<name>A0ABU0L0T1_9BACL</name>
<keyword evidence="3" id="KW-1185">Reference proteome</keyword>
<feature type="non-terminal residue" evidence="2">
    <location>
        <position position="37"/>
    </location>
</feature>
<evidence type="ECO:0000313" key="3">
    <source>
        <dbReference type="Proteomes" id="UP001242811"/>
    </source>
</evidence>
<accession>A0ABU0L0T1</accession>
<dbReference type="EMBL" id="JAUSWA010000021">
    <property type="protein sequence ID" value="MDQ0495289.1"/>
    <property type="molecule type" value="Genomic_DNA"/>
</dbReference>
<reference evidence="2 3" key="1">
    <citation type="submission" date="2023-07" db="EMBL/GenBank/DDBJ databases">
        <title>Genomic Encyclopedia of Type Strains, Phase IV (KMG-IV): sequencing the most valuable type-strain genomes for metagenomic binning, comparative biology and taxonomic classification.</title>
        <authorList>
            <person name="Goeker M."/>
        </authorList>
    </citation>
    <scope>NUCLEOTIDE SEQUENCE [LARGE SCALE GENOMIC DNA]</scope>
    <source>
        <strain evidence="2 3">DSM 14914</strain>
    </source>
</reference>
<evidence type="ECO:0000256" key="1">
    <source>
        <dbReference type="SAM" id="MobiDB-lite"/>
    </source>
</evidence>